<feature type="signal peptide" evidence="1">
    <location>
        <begin position="1"/>
        <end position="19"/>
    </location>
</feature>
<evidence type="ECO:0000313" key="3">
    <source>
        <dbReference type="Proteomes" id="UP001151518"/>
    </source>
</evidence>
<evidence type="ECO:0000313" key="2">
    <source>
        <dbReference type="EMBL" id="KAJ2679940.1"/>
    </source>
</evidence>
<feature type="chain" id="PRO_5040914619" evidence="1">
    <location>
        <begin position="20"/>
        <end position="182"/>
    </location>
</feature>
<dbReference type="Proteomes" id="UP001151518">
    <property type="component" value="Unassembled WGS sequence"/>
</dbReference>
<accession>A0A9W8GBD5</accession>
<dbReference type="OrthoDB" id="5576068at2759"/>
<gene>
    <name evidence="2" type="ORF">GGI25_001129</name>
</gene>
<dbReference type="AlphaFoldDB" id="A0A9W8GBD5"/>
<evidence type="ECO:0000256" key="1">
    <source>
        <dbReference type="SAM" id="SignalP"/>
    </source>
</evidence>
<dbReference type="EMBL" id="JANBTW010000008">
    <property type="protein sequence ID" value="KAJ2679940.1"/>
    <property type="molecule type" value="Genomic_DNA"/>
</dbReference>
<organism evidence="2 3">
    <name type="scientific">Coemansia spiralis</name>
    <dbReference type="NCBI Taxonomy" id="417178"/>
    <lineage>
        <taxon>Eukaryota</taxon>
        <taxon>Fungi</taxon>
        <taxon>Fungi incertae sedis</taxon>
        <taxon>Zoopagomycota</taxon>
        <taxon>Kickxellomycotina</taxon>
        <taxon>Kickxellomycetes</taxon>
        <taxon>Kickxellales</taxon>
        <taxon>Kickxellaceae</taxon>
        <taxon>Coemansia</taxon>
    </lineage>
</organism>
<protein>
    <submittedName>
        <fullName evidence="2">Uncharacterized protein</fullName>
    </submittedName>
</protein>
<proteinExistence type="predicted"/>
<comment type="caution">
    <text evidence="2">The sequence shown here is derived from an EMBL/GenBank/DDBJ whole genome shotgun (WGS) entry which is preliminary data.</text>
</comment>
<name>A0A9W8GBD5_9FUNG</name>
<reference evidence="2" key="1">
    <citation type="submission" date="2022-07" db="EMBL/GenBank/DDBJ databases">
        <title>Phylogenomic reconstructions and comparative analyses of Kickxellomycotina fungi.</title>
        <authorList>
            <person name="Reynolds N.K."/>
            <person name="Stajich J.E."/>
            <person name="Barry K."/>
            <person name="Grigoriev I.V."/>
            <person name="Crous P."/>
            <person name="Smith M.E."/>
        </authorList>
    </citation>
    <scope>NUCLEOTIDE SEQUENCE</scope>
    <source>
        <strain evidence="2">NRRL 3115</strain>
    </source>
</reference>
<sequence length="182" mass="18230">MQTTVITAFALAVAGTAFAAGSEPAHAVKGKAAANSGPGPDPRTVTVTTTVNGASVNQASFAAAALAGALAFASYILSAQTPLEYGTNLTFSLLSLSSAQAAMPASPNERNIVPGADRDRAYLTVTQPNIVQPAPIIAAPQTVVQNAATDEPTVTVTHTNGAASFGMSAAVLIGTFFAASYF</sequence>
<keyword evidence="1" id="KW-0732">Signal</keyword>